<gene>
    <name evidence="6" type="ORF">EDM21_07375</name>
</gene>
<proteinExistence type="predicted"/>
<keyword evidence="1" id="KW-0479">Metal-binding</keyword>
<dbReference type="InterPro" id="IPR014240">
    <property type="entry name" value="YteA"/>
</dbReference>
<protein>
    <submittedName>
        <fullName evidence="6">Molecular chaperone DnaK</fullName>
    </submittedName>
</protein>
<reference evidence="6 7" key="1">
    <citation type="journal article" date="2019" name="Microorganisms">
        <title>Paenibacillus lutrae sp. nov., A Chitinolytic Species Isolated from A River Otter in Castril Natural Park, Granada, Spain.</title>
        <authorList>
            <person name="Rodriguez M."/>
            <person name="Reina J.C."/>
            <person name="Bejar V."/>
            <person name="Llamas I."/>
        </authorList>
    </citation>
    <scope>NUCLEOTIDE SEQUENCE [LARGE SCALE GENOMIC DNA]</scope>
    <source>
        <strain evidence="6 7">N10</strain>
    </source>
</reference>
<dbReference type="PROSITE" id="PS51128">
    <property type="entry name" value="ZF_DKSA_2"/>
    <property type="match status" value="1"/>
</dbReference>
<dbReference type="AlphaFoldDB" id="A0A7X3JYP1"/>
<sequence>MLSLNEQQIGQIRQQLMTERQELNKQLENDEHFGLRESLRDNTGELSMYDNHPADLGTELFEREKDISLLENVENHLNQVNLALEKMNAGTYGLCAECGKAIPFERLSAIPTTLYCYEHVPDRYASDRRPIEEAVLAPPFGRTSLDELSEQNQFDGEDAWQIVESWGTSNSPAMAEDNQVSDYNDMAIEADELDGYVEPFESFLATDIYGNHLTIIRNKAYRSYLDNNEGDPLLEPDHDSEDTQS</sequence>
<feature type="domain" description="Zinc finger DksA/TraR C4-type" evidence="5">
    <location>
        <begin position="90"/>
        <end position="117"/>
    </location>
</feature>
<dbReference type="RefSeq" id="WP_166541882.1">
    <property type="nucleotide sequence ID" value="NZ_RHLK01000003.1"/>
</dbReference>
<dbReference type="InterPro" id="IPR000962">
    <property type="entry name" value="Znf_DskA_TraR"/>
</dbReference>
<evidence type="ECO:0000313" key="6">
    <source>
        <dbReference type="EMBL" id="MVO99348.1"/>
    </source>
</evidence>
<accession>A0A7X3JYP1</accession>
<dbReference type="SUPFAM" id="SSF57716">
    <property type="entry name" value="Glucocorticoid receptor-like (DNA-binding domain)"/>
    <property type="match status" value="1"/>
</dbReference>
<name>A0A7X3JYP1_9BACL</name>
<keyword evidence="3" id="KW-0862">Zinc</keyword>
<dbReference type="Pfam" id="PF01258">
    <property type="entry name" value="zf-dskA_traR"/>
    <property type="match status" value="1"/>
</dbReference>
<keyword evidence="7" id="KW-1185">Reference proteome</keyword>
<comment type="caution">
    <text evidence="6">The sequence shown here is derived from an EMBL/GenBank/DDBJ whole genome shotgun (WGS) entry which is preliminary data.</text>
</comment>
<evidence type="ECO:0000259" key="5">
    <source>
        <dbReference type="Pfam" id="PF01258"/>
    </source>
</evidence>
<evidence type="ECO:0000313" key="7">
    <source>
        <dbReference type="Proteomes" id="UP000490800"/>
    </source>
</evidence>
<evidence type="ECO:0000256" key="2">
    <source>
        <dbReference type="ARBA" id="ARBA00022771"/>
    </source>
</evidence>
<dbReference type="NCBIfam" id="TIGR02890">
    <property type="entry name" value="bacill_yteA"/>
    <property type="match status" value="1"/>
</dbReference>
<evidence type="ECO:0000256" key="4">
    <source>
        <dbReference type="PROSITE-ProRule" id="PRU00510"/>
    </source>
</evidence>
<dbReference type="EMBL" id="RHLK01000003">
    <property type="protein sequence ID" value="MVO99348.1"/>
    <property type="molecule type" value="Genomic_DNA"/>
</dbReference>
<dbReference type="PANTHER" id="PTHR33823:SF4">
    <property type="entry name" value="GENERAL STRESS PROTEIN 16O"/>
    <property type="match status" value="1"/>
</dbReference>
<dbReference type="SUPFAM" id="SSF109635">
    <property type="entry name" value="DnaK suppressor protein DksA, alpha-hairpin domain"/>
    <property type="match status" value="1"/>
</dbReference>
<dbReference type="GO" id="GO:0008270">
    <property type="term" value="F:zinc ion binding"/>
    <property type="evidence" value="ECO:0007669"/>
    <property type="project" value="UniProtKB-KW"/>
</dbReference>
<evidence type="ECO:0000256" key="3">
    <source>
        <dbReference type="ARBA" id="ARBA00022833"/>
    </source>
</evidence>
<dbReference type="PANTHER" id="PTHR33823">
    <property type="entry name" value="RNA POLYMERASE-BINDING TRANSCRIPTION FACTOR DKSA-RELATED"/>
    <property type="match status" value="1"/>
</dbReference>
<dbReference type="Gene3D" id="1.20.120.910">
    <property type="entry name" value="DksA, coiled-coil domain"/>
    <property type="match status" value="1"/>
</dbReference>
<keyword evidence="2" id="KW-0863">Zinc-finger</keyword>
<evidence type="ECO:0000256" key="1">
    <source>
        <dbReference type="ARBA" id="ARBA00022723"/>
    </source>
</evidence>
<dbReference type="InterPro" id="IPR037187">
    <property type="entry name" value="DnaK_N"/>
</dbReference>
<feature type="zinc finger region" description="dksA C4-type" evidence="4">
    <location>
        <begin position="95"/>
        <end position="119"/>
    </location>
</feature>
<organism evidence="6 7">
    <name type="scientific">Paenibacillus lutrae</name>
    <dbReference type="NCBI Taxonomy" id="2078573"/>
    <lineage>
        <taxon>Bacteria</taxon>
        <taxon>Bacillati</taxon>
        <taxon>Bacillota</taxon>
        <taxon>Bacilli</taxon>
        <taxon>Bacillales</taxon>
        <taxon>Paenibacillaceae</taxon>
        <taxon>Paenibacillus</taxon>
    </lineage>
</organism>
<dbReference type="Proteomes" id="UP000490800">
    <property type="component" value="Unassembled WGS sequence"/>
</dbReference>